<proteinExistence type="predicted"/>
<dbReference type="Proteomes" id="UP000619479">
    <property type="component" value="Unassembled WGS sequence"/>
</dbReference>
<protein>
    <recommendedName>
        <fullName evidence="1">STAS domain-containing protein</fullName>
    </recommendedName>
</protein>
<dbReference type="Pfam" id="PF13466">
    <property type="entry name" value="STAS_2"/>
    <property type="match status" value="1"/>
</dbReference>
<evidence type="ECO:0000259" key="1">
    <source>
        <dbReference type="PROSITE" id="PS50801"/>
    </source>
</evidence>
<comment type="caution">
    <text evidence="2">The sequence shown here is derived from an EMBL/GenBank/DDBJ whole genome shotgun (WGS) entry which is preliminary data.</text>
</comment>
<dbReference type="AlphaFoldDB" id="A0A919IEP2"/>
<dbReference type="InterPro" id="IPR058548">
    <property type="entry name" value="MlaB-like_STAS"/>
</dbReference>
<dbReference type="EMBL" id="BOMH01000006">
    <property type="protein sequence ID" value="GID62981.1"/>
    <property type="molecule type" value="Genomic_DNA"/>
</dbReference>
<dbReference type="SUPFAM" id="SSF52091">
    <property type="entry name" value="SpoIIaa-like"/>
    <property type="match status" value="1"/>
</dbReference>
<dbReference type="PROSITE" id="PS50801">
    <property type="entry name" value="STAS"/>
    <property type="match status" value="1"/>
</dbReference>
<dbReference type="RefSeq" id="WP_203738449.1">
    <property type="nucleotide sequence ID" value="NZ_BAAAUC010000005.1"/>
</dbReference>
<dbReference type="InterPro" id="IPR002645">
    <property type="entry name" value="STAS_dom"/>
</dbReference>
<evidence type="ECO:0000313" key="3">
    <source>
        <dbReference type="Proteomes" id="UP000619479"/>
    </source>
</evidence>
<dbReference type="InterPro" id="IPR036513">
    <property type="entry name" value="STAS_dom_sf"/>
</dbReference>
<gene>
    <name evidence="2" type="ORF">Acy02nite_08620</name>
</gene>
<keyword evidence="3" id="KW-1185">Reference proteome</keyword>
<organism evidence="2 3">
    <name type="scientific">Actinoplanes cyaneus</name>
    <dbReference type="NCBI Taxonomy" id="52696"/>
    <lineage>
        <taxon>Bacteria</taxon>
        <taxon>Bacillati</taxon>
        <taxon>Actinomycetota</taxon>
        <taxon>Actinomycetes</taxon>
        <taxon>Micromonosporales</taxon>
        <taxon>Micromonosporaceae</taxon>
        <taxon>Actinoplanes</taxon>
    </lineage>
</organism>
<name>A0A919IEP2_9ACTN</name>
<dbReference type="Gene3D" id="3.30.750.24">
    <property type="entry name" value="STAS domain"/>
    <property type="match status" value="1"/>
</dbReference>
<feature type="domain" description="STAS" evidence="1">
    <location>
        <begin position="16"/>
        <end position="107"/>
    </location>
</feature>
<evidence type="ECO:0000313" key="2">
    <source>
        <dbReference type="EMBL" id="GID62981.1"/>
    </source>
</evidence>
<reference evidence="2" key="1">
    <citation type="submission" date="2021-01" db="EMBL/GenBank/DDBJ databases">
        <title>Whole genome shotgun sequence of Actinoplanes cyaneus NBRC 14990.</title>
        <authorList>
            <person name="Komaki H."/>
            <person name="Tamura T."/>
        </authorList>
    </citation>
    <scope>NUCLEOTIDE SEQUENCE</scope>
    <source>
        <strain evidence="2">NBRC 14990</strain>
    </source>
</reference>
<accession>A0A919IEP2</accession>
<sequence>MPADPPLTVYFRQLTPDSAIVCVRGRVDAGTMSVLMTSLEHAILAYPLVTCDLSGVTSFGAAGAEAIARTVERGNARGHRLELAGVHGPARDLLLGAGLGPTLRISG</sequence>